<evidence type="ECO:0000313" key="5">
    <source>
        <dbReference type="Proteomes" id="UP001457661"/>
    </source>
</evidence>
<feature type="coiled-coil region" evidence="1">
    <location>
        <begin position="145"/>
        <end position="179"/>
    </location>
</feature>
<evidence type="ECO:0000256" key="1">
    <source>
        <dbReference type="SAM" id="Coils"/>
    </source>
</evidence>
<keyword evidence="1" id="KW-0175">Coiled coil</keyword>
<dbReference type="SUPFAM" id="SSF52540">
    <property type="entry name" value="P-loop containing nucleoside triphosphate hydrolases"/>
    <property type="match status" value="1"/>
</dbReference>
<feature type="domain" description="ATPase dynein-related AAA" evidence="3">
    <location>
        <begin position="481"/>
        <end position="581"/>
    </location>
</feature>
<sequence>MAKKGTNRRNSPAIPVAEKPNSATSSSVLNNMFKKIGVTTEEKLVSKLNVDEREKLSELTLKLQQLIDENETIKKTQDQSKFEIEERMEKLNTEENEYKEKLSSVNEKEKSLSSKESSVLTKLEQLAKKEKVLFEQEANAKAGFAIERQEALESLKEEYQKVEQKISSLDEQRRADELKMIEENARRQVLIKEEEKAHFSAIRESIENEKSILKKKQIQFDKKASENKLLSEQLKSKLESQDSWKQQVYEDCQKEFQSVKASLENELKNLDVYRKRDEQKIKDLTDRLQSYKELEREARIQELGSPVAVLERMDELEKELKDTRNKLKGRSEDDLEEELDYYKEKAEELEEELRELKQSYQEVKGRESKYKLSMLEKLELQKHKDLLEASNAALTHSIEAIRAQLDDLIEKQQSQETFKELTLMDRKHSEPVAAQPINSLKEFTEDLQHRIATSTDVELYYDLEVIRKFIAGLALSPLHVFQGISGTGKTSLVNAFAKAVGGQVTPVPVQAGWRDRDDLIGHYNAFEKRYYEKECLQAIYRAHTPSFSNRFNIVLLDEMNLSRPEQYFAEFLSAMEQNELERKVVLMDSSVVNPPKHFVEDRKVLLKPNTWFMGTANHDETTFEFADKTHDRAFTLDLEKQEKPLHWRAKASKHTVIDFNSVTDLFVKAQHTHQQLIQGILQKLLKSNFTMILEGQFDIGWGNRLESQALRFISVYKDCGGQAPDALEHMLITRVLRKGKVLGRYDISIEKLEELKAGYKELFKSINGDGTKGEKIIEAEVLRKKEGVY</sequence>
<keyword evidence="5" id="KW-1185">Reference proteome</keyword>
<dbReference type="Proteomes" id="UP001457661">
    <property type="component" value="Unassembled WGS sequence"/>
</dbReference>
<organism evidence="4 5">
    <name type="scientific">Pseudoalteromonas arctica</name>
    <dbReference type="NCBI Taxonomy" id="394751"/>
    <lineage>
        <taxon>Bacteria</taxon>
        <taxon>Pseudomonadati</taxon>
        <taxon>Pseudomonadota</taxon>
        <taxon>Gammaproteobacteria</taxon>
        <taxon>Alteromonadales</taxon>
        <taxon>Pseudoalteromonadaceae</taxon>
        <taxon>Pseudoalteromonas</taxon>
    </lineage>
</organism>
<dbReference type="Gene3D" id="3.40.50.300">
    <property type="entry name" value="P-loop containing nucleotide triphosphate hydrolases"/>
    <property type="match status" value="1"/>
</dbReference>
<accession>A0ABU9TLU7</accession>
<evidence type="ECO:0000259" key="3">
    <source>
        <dbReference type="Pfam" id="PF07728"/>
    </source>
</evidence>
<protein>
    <submittedName>
        <fullName evidence="4">AAA family ATPase</fullName>
    </submittedName>
</protein>
<feature type="compositionally biased region" description="Basic and acidic residues" evidence="2">
    <location>
        <begin position="86"/>
        <end position="113"/>
    </location>
</feature>
<evidence type="ECO:0000256" key="2">
    <source>
        <dbReference type="SAM" id="MobiDB-lite"/>
    </source>
</evidence>
<dbReference type="Pfam" id="PF07728">
    <property type="entry name" value="AAA_5"/>
    <property type="match status" value="1"/>
</dbReference>
<dbReference type="InterPro" id="IPR027417">
    <property type="entry name" value="P-loop_NTPase"/>
</dbReference>
<gene>
    <name evidence="4" type="ORF">WNY57_18150</name>
</gene>
<feature type="region of interest" description="Disordered" evidence="2">
    <location>
        <begin position="86"/>
        <end position="114"/>
    </location>
</feature>
<feature type="region of interest" description="Disordered" evidence="2">
    <location>
        <begin position="1"/>
        <end position="25"/>
    </location>
</feature>
<feature type="coiled-coil region" evidence="1">
    <location>
        <begin position="260"/>
        <end position="366"/>
    </location>
</feature>
<dbReference type="InterPro" id="IPR011704">
    <property type="entry name" value="ATPase_dyneun-rel_AAA"/>
</dbReference>
<reference evidence="4 5" key="1">
    <citation type="submission" date="2024-03" db="EMBL/GenBank/DDBJ databases">
        <title>Community enrichment and isolation of bacterial strains for fucoidan degradation.</title>
        <authorList>
            <person name="Sichert A."/>
        </authorList>
    </citation>
    <scope>NUCLEOTIDE SEQUENCE [LARGE SCALE GENOMIC DNA]</scope>
    <source>
        <strain evidence="4 5">AS26</strain>
    </source>
</reference>
<evidence type="ECO:0000313" key="4">
    <source>
        <dbReference type="EMBL" id="MEM5534361.1"/>
    </source>
</evidence>
<dbReference type="EMBL" id="JBBMQX010000018">
    <property type="protein sequence ID" value="MEM5534361.1"/>
    <property type="molecule type" value="Genomic_DNA"/>
</dbReference>
<comment type="caution">
    <text evidence="4">The sequence shown here is derived from an EMBL/GenBank/DDBJ whole genome shotgun (WGS) entry which is preliminary data.</text>
</comment>
<name>A0ABU9TLU7_9GAMM</name>
<proteinExistence type="predicted"/>
<dbReference type="RefSeq" id="WP_342880263.1">
    <property type="nucleotide sequence ID" value="NZ_JBBMQX010000018.1"/>
</dbReference>